<dbReference type="AlphaFoldDB" id="A0AAD9LI39"/>
<dbReference type="InterPro" id="IPR037231">
    <property type="entry name" value="NAP-like_sf"/>
</dbReference>
<dbReference type="GO" id="GO:0005634">
    <property type="term" value="C:nucleus"/>
    <property type="evidence" value="ECO:0007669"/>
    <property type="project" value="InterPro"/>
</dbReference>
<dbReference type="PANTHER" id="PTHR11875">
    <property type="entry name" value="TESTIS-SPECIFIC Y-ENCODED PROTEIN"/>
    <property type="match status" value="1"/>
</dbReference>
<dbReference type="GO" id="GO:0051262">
    <property type="term" value="P:protein tetramerization"/>
    <property type="evidence" value="ECO:0007669"/>
    <property type="project" value="InterPro"/>
</dbReference>
<dbReference type="Gene3D" id="3.30.1120.90">
    <property type="entry name" value="Nucleosome assembly protein"/>
    <property type="match status" value="1"/>
</dbReference>
<dbReference type="Pfam" id="PF00956">
    <property type="entry name" value="NAP"/>
    <property type="match status" value="1"/>
</dbReference>
<dbReference type="Gene3D" id="4.10.170.10">
    <property type="entry name" value="p53-like tetramerisation domain"/>
    <property type="match status" value="1"/>
</dbReference>
<dbReference type="InterPro" id="IPR002164">
    <property type="entry name" value="NAP_family"/>
</dbReference>
<evidence type="ECO:0000256" key="1">
    <source>
        <dbReference type="ARBA" id="ARBA00009947"/>
    </source>
</evidence>
<comment type="caution">
    <text evidence="3">The sequence shown here is derived from an EMBL/GenBank/DDBJ whole genome shotgun (WGS) entry which is preliminary data.</text>
</comment>
<comment type="similarity">
    <text evidence="1 2">Belongs to the nucleosome assembly protein (NAP) family.</text>
</comment>
<keyword evidence="4" id="KW-1185">Reference proteome</keyword>
<gene>
    <name evidence="3" type="ORF">X943_002835</name>
</gene>
<reference evidence="3" key="2">
    <citation type="submission" date="2021-05" db="EMBL/GenBank/DDBJ databases">
        <authorList>
            <person name="Pain A."/>
        </authorList>
    </citation>
    <scope>NUCLEOTIDE SEQUENCE</scope>
    <source>
        <strain evidence="3">1802A</strain>
    </source>
</reference>
<dbReference type="InterPro" id="IPR036674">
    <property type="entry name" value="p53_tetramer_sf"/>
</dbReference>
<dbReference type="GO" id="GO:0006334">
    <property type="term" value="P:nucleosome assembly"/>
    <property type="evidence" value="ECO:0007669"/>
    <property type="project" value="InterPro"/>
</dbReference>
<name>A0AAD9LI39_BABDI</name>
<dbReference type="Proteomes" id="UP001195914">
    <property type="component" value="Unassembled WGS sequence"/>
</dbReference>
<evidence type="ECO:0000313" key="4">
    <source>
        <dbReference type="Proteomes" id="UP001195914"/>
    </source>
</evidence>
<sequence length="263" mass="30281">MKRAFEENSPASAVAGLQGDSAETQALLPHITDFDEVQKKLLELDEECATKQIELQREYDKKKQPHFRKRQAGLAMGYLTTSQEIIDKIPGFWAKAITHHPALSYLTTADMPILELLEKIELEDNLDNSGSYKITLVGYSEINDALMSMQTFGEGAREYMEPLVLTKHTVFSENKENVVECTKIEWKAGKSPIEVALKARTDDRCIDWSLFEWFTEDEWLNKPDFGEILRRELWHAPLAYYLDTVSVDFLDEEYDMLDEDGEE</sequence>
<reference evidence="3" key="1">
    <citation type="journal article" date="2014" name="Nucleic Acids Res.">
        <title>The evolutionary dynamics of variant antigen genes in Babesia reveal a history of genomic innovation underlying host-parasite interaction.</title>
        <authorList>
            <person name="Jackson A.P."/>
            <person name="Otto T.D."/>
            <person name="Darby A."/>
            <person name="Ramaprasad A."/>
            <person name="Xia D."/>
            <person name="Echaide I.E."/>
            <person name="Farber M."/>
            <person name="Gahlot S."/>
            <person name="Gamble J."/>
            <person name="Gupta D."/>
            <person name="Gupta Y."/>
            <person name="Jackson L."/>
            <person name="Malandrin L."/>
            <person name="Malas T.B."/>
            <person name="Moussa E."/>
            <person name="Nair M."/>
            <person name="Reid A.J."/>
            <person name="Sanders M."/>
            <person name="Sharma J."/>
            <person name="Tracey A."/>
            <person name="Quail M.A."/>
            <person name="Weir W."/>
            <person name="Wastling J.M."/>
            <person name="Hall N."/>
            <person name="Willadsen P."/>
            <person name="Lingelbach K."/>
            <person name="Shiels B."/>
            <person name="Tait A."/>
            <person name="Berriman M."/>
            <person name="Allred D.R."/>
            <person name="Pain A."/>
        </authorList>
    </citation>
    <scope>NUCLEOTIDE SEQUENCE</scope>
    <source>
        <strain evidence="3">1802A</strain>
    </source>
</reference>
<evidence type="ECO:0000256" key="2">
    <source>
        <dbReference type="RuleBase" id="RU003876"/>
    </source>
</evidence>
<accession>A0AAD9LI39</accession>
<organism evidence="3 4">
    <name type="scientific">Babesia divergens</name>
    <dbReference type="NCBI Taxonomy" id="32595"/>
    <lineage>
        <taxon>Eukaryota</taxon>
        <taxon>Sar</taxon>
        <taxon>Alveolata</taxon>
        <taxon>Apicomplexa</taxon>
        <taxon>Aconoidasida</taxon>
        <taxon>Piroplasmida</taxon>
        <taxon>Babesiidae</taxon>
        <taxon>Babesia</taxon>
    </lineage>
</organism>
<protein>
    <submittedName>
        <fullName evidence="3">Nucleosome assembly protein</fullName>
    </submittedName>
</protein>
<dbReference type="EMBL" id="JAHBMH010000044">
    <property type="protein sequence ID" value="KAK1936337.1"/>
    <property type="molecule type" value="Genomic_DNA"/>
</dbReference>
<evidence type="ECO:0000313" key="3">
    <source>
        <dbReference type="EMBL" id="KAK1936337.1"/>
    </source>
</evidence>
<proteinExistence type="inferred from homology"/>
<dbReference type="SUPFAM" id="SSF143113">
    <property type="entry name" value="NAP-like"/>
    <property type="match status" value="1"/>
</dbReference>